<reference evidence="1" key="2">
    <citation type="journal article" date="2016" name="Fungal Biol.">
        <title>Ochratoxin A production by Penicillium thymicola.</title>
        <authorList>
            <person name="Nguyen H.D.T."/>
            <person name="McMullin D.R."/>
            <person name="Ponomareva E."/>
            <person name="Riley R."/>
            <person name="Pomraning K.R."/>
            <person name="Baker S.E."/>
            <person name="Seifert K.A."/>
        </authorList>
    </citation>
    <scope>NUCLEOTIDE SEQUENCE</scope>
    <source>
        <strain evidence="1">DAOM 180753</strain>
    </source>
</reference>
<comment type="caution">
    <text evidence="1">The sequence shown here is derived from an EMBL/GenBank/DDBJ whole genome shotgun (WGS) entry which is preliminary data.</text>
</comment>
<evidence type="ECO:0000313" key="2">
    <source>
        <dbReference type="Proteomes" id="UP001227192"/>
    </source>
</evidence>
<accession>A0AAI9X512</accession>
<proteinExistence type="predicted"/>
<organism evidence="1 2">
    <name type="scientific">Penicillium thymicola</name>
    <dbReference type="NCBI Taxonomy" id="293382"/>
    <lineage>
        <taxon>Eukaryota</taxon>
        <taxon>Fungi</taxon>
        <taxon>Dikarya</taxon>
        <taxon>Ascomycota</taxon>
        <taxon>Pezizomycotina</taxon>
        <taxon>Eurotiomycetes</taxon>
        <taxon>Eurotiomycetidae</taxon>
        <taxon>Eurotiales</taxon>
        <taxon>Aspergillaceae</taxon>
        <taxon>Penicillium</taxon>
    </lineage>
</organism>
<reference evidence="1" key="1">
    <citation type="submission" date="2015-06" db="EMBL/GenBank/DDBJ databases">
        <authorList>
            <person name="Nguyen H."/>
        </authorList>
    </citation>
    <scope>NUCLEOTIDE SEQUENCE</scope>
    <source>
        <strain evidence="1">DAOM 180753</strain>
    </source>
</reference>
<name>A0AAI9X512_PENTH</name>
<evidence type="ECO:0000313" key="1">
    <source>
        <dbReference type="EMBL" id="KAJ9483748.1"/>
    </source>
</evidence>
<dbReference type="EMBL" id="LACB01000401">
    <property type="protein sequence ID" value="KAJ9483748.1"/>
    <property type="molecule type" value="Genomic_DNA"/>
</dbReference>
<gene>
    <name evidence="1" type="ORF">VN97_g9645</name>
</gene>
<dbReference type="AlphaFoldDB" id="A0AAI9X512"/>
<keyword evidence="2" id="KW-1185">Reference proteome</keyword>
<feature type="non-terminal residue" evidence="1">
    <location>
        <position position="1"/>
    </location>
</feature>
<sequence>NCFAVVIRIVYALGTLILPP</sequence>
<dbReference type="Proteomes" id="UP001227192">
    <property type="component" value="Unassembled WGS sequence"/>
</dbReference>
<protein>
    <submittedName>
        <fullName evidence="1">Uncharacterized protein</fullName>
    </submittedName>
</protein>